<evidence type="ECO:0000256" key="1">
    <source>
        <dbReference type="SAM" id="MobiDB-lite"/>
    </source>
</evidence>
<feature type="region of interest" description="Disordered" evidence="1">
    <location>
        <begin position="87"/>
        <end position="114"/>
    </location>
</feature>
<keyword evidence="2" id="KW-0812">Transmembrane</keyword>
<feature type="chain" id="PRO_5003156080" evidence="3">
    <location>
        <begin position="28"/>
        <end position="114"/>
    </location>
</feature>
<dbReference type="Proteomes" id="UP000008141">
    <property type="component" value="Unassembled WGS sequence"/>
</dbReference>
<dbReference type="GeneID" id="17352389"/>
<name>E1ZM55_CHLVA</name>
<reference evidence="4 5" key="1">
    <citation type="journal article" date="2010" name="Plant Cell">
        <title>The Chlorella variabilis NC64A genome reveals adaptation to photosymbiosis, coevolution with viruses, and cryptic sex.</title>
        <authorList>
            <person name="Blanc G."/>
            <person name="Duncan G."/>
            <person name="Agarkova I."/>
            <person name="Borodovsky M."/>
            <person name="Gurnon J."/>
            <person name="Kuo A."/>
            <person name="Lindquist E."/>
            <person name="Lucas S."/>
            <person name="Pangilinan J."/>
            <person name="Polle J."/>
            <person name="Salamov A."/>
            <person name="Terry A."/>
            <person name="Yamada T."/>
            <person name="Dunigan D.D."/>
            <person name="Grigoriev I.V."/>
            <person name="Claverie J.M."/>
            <person name="Van Etten J.L."/>
        </authorList>
    </citation>
    <scope>NUCLEOTIDE SEQUENCE [LARGE SCALE GENOMIC DNA]</scope>
    <source>
        <strain evidence="4 5">NC64A</strain>
    </source>
</reference>
<dbReference type="EMBL" id="GL433853">
    <property type="protein sequence ID" value="EFN53052.1"/>
    <property type="molecule type" value="Genomic_DNA"/>
</dbReference>
<keyword evidence="5" id="KW-1185">Reference proteome</keyword>
<feature type="transmembrane region" description="Helical" evidence="2">
    <location>
        <begin position="59"/>
        <end position="80"/>
    </location>
</feature>
<keyword evidence="3" id="KW-0732">Signal</keyword>
<dbReference type="KEGG" id="cvr:CHLNCDRAFT_54016"/>
<feature type="signal peptide" evidence="3">
    <location>
        <begin position="1"/>
        <end position="27"/>
    </location>
</feature>
<evidence type="ECO:0000256" key="2">
    <source>
        <dbReference type="SAM" id="Phobius"/>
    </source>
</evidence>
<evidence type="ECO:0000313" key="5">
    <source>
        <dbReference type="Proteomes" id="UP000008141"/>
    </source>
</evidence>
<feature type="compositionally biased region" description="Low complexity" evidence="1">
    <location>
        <begin position="100"/>
        <end position="114"/>
    </location>
</feature>
<dbReference type="InParanoid" id="E1ZM55"/>
<organism evidence="5">
    <name type="scientific">Chlorella variabilis</name>
    <name type="common">Green alga</name>
    <dbReference type="NCBI Taxonomy" id="554065"/>
    <lineage>
        <taxon>Eukaryota</taxon>
        <taxon>Viridiplantae</taxon>
        <taxon>Chlorophyta</taxon>
        <taxon>core chlorophytes</taxon>
        <taxon>Trebouxiophyceae</taxon>
        <taxon>Chlorellales</taxon>
        <taxon>Chlorellaceae</taxon>
        <taxon>Chlorella clade</taxon>
        <taxon>Chlorella</taxon>
    </lineage>
</organism>
<gene>
    <name evidence="4" type="ORF">CHLNCDRAFT_54016</name>
</gene>
<protein>
    <submittedName>
        <fullName evidence="4">Uncharacterized protein</fullName>
    </submittedName>
</protein>
<sequence>MPTRRSSKLVWLLLIVAFASLWPGTHGARHPLSTMPKHAPAPGVSHNGSANARDLDATLRFYVCIDMLACVLLTCLHCYVPSSIPSAAERPAAPAPAPTAAPAALAPAAGRGRG</sequence>
<keyword evidence="2" id="KW-0472">Membrane</keyword>
<proteinExistence type="predicted"/>
<keyword evidence="2" id="KW-1133">Transmembrane helix</keyword>
<evidence type="ECO:0000256" key="3">
    <source>
        <dbReference type="SAM" id="SignalP"/>
    </source>
</evidence>
<evidence type="ECO:0000313" key="4">
    <source>
        <dbReference type="EMBL" id="EFN53052.1"/>
    </source>
</evidence>
<dbReference type="RefSeq" id="XP_005845154.1">
    <property type="nucleotide sequence ID" value="XM_005845092.1"/>
</dbReference>
<accession>E1ZM55</accession>
<dbReference type="AlphaFoldDB" id="E1ZM55"/>